<dbReference type="HOGENOM" id="CLU_2303914_0_0_11"/>
<evidence type="ECO:0000313" key="3">
    <source>
        <dbReference type="Proteomes" id="UP000000387"/>
    </source>
</evidence>
<dbReference type="EMBL" id="CP002280">
    <property type="protein sequence ID" value="ADP40348.1"/>
    <property type="molecule type" value="Genomic_DNA"/>
</dbReference>
<gene>
    <name evidence="2" type="ordered locus">HMPREF0733_10890</name>
</gene>
<evidence type="ECO:0000313" key="2">
    <source>
        <dbReference type="EMBL" id="ADP40348.1"/>
    </source>
</evidence>
<feature type="compositionally biased region" description="Basic and acidic residues" evidence="1">
    <location>
        <begin position="1"/>
        <end position="12"/>
    </location>
</feature>
<protein>
    <submittedName>
        <fullName evidence="2">Uncharacterized protein</fullName>
    </submittedName>
</protein>
<proteinExistence type="predicted"/>
<name>E3H309_ROTDC</name>
<reference evidence="3" key="1">
    <citation type="submission" date="2010-10" db="EMBL/GenBank/DDBJ databases">
        <title>The complete genome of Rothia dentocariosa ATCC 17931.</title>
        <authorList>
            <person name="Muzny D."/>
            <person name="Qin X."/>
            <person name="Buhay C."/>
            <person name="Dugan-Rocha S."/>
            <person name="Ding Y."/>
            <person name="Chen G."/>
            <person name="Hawes A."/>
            <person name="Holder M."/>
            <person name="Jhangiani S."/>
            <person name="Johnson A."/>
            <person name="Khan Z."/>
            <person name="Li Z."/>
            <person name="Liu W."/>
            <person name="Liu X."/>
            <person name="Perez L."/>
            <person name="Shen H."/>
            <person name="Wang Q."/>
            <person name="Watt J."/>
            <person name="Xi L."/>
            <person name="Xin Y."/>
            <person name="Zhou J."/>
            <person name="Deng J."/>
            <person name="Jiang H."/>
            <person name="Liu Y."/>
            <person name="Qu J."/>
            <person name="Song X.-Z."/>
            <person name="Zhang L."/>
            <person name="Villasana D."/>
            <person name="Johnson A."/>
            <person name="Liu J."/>
            <person name="Liyanage D."/>
            <person name="Lorensuhewa L."/>
            <person name="Robinson T."/>
            <person name="Song A."/>
            <person name="Song B.-B."/>
            <person name="Dinh H."/>
            <person name="Thornton R."/>
            <person name="Coyle M."/>
            <person name="Francisco L."/>
            <person name="Jackson L."/>
            <person name="Javaid M."/>
            <person name="Korchina V."/>
            <person name="Kovar C."/>
            <person name="Mata R."/>
            <person name="Mathew T."/>
            <person name="Ngo R."/>
            <person name="Nguyen L."/>
            <person name="Nguyen N."/>
            <person name="Okwuonu G."/>
            <person name="Ongeri F."/>
            <person name="Pham C."/>
            <person name="Simmons D."/>
            <person name="Wilczek-Boney K."/>
            <person name="Hale W."/>
            <person name="Jakkamsetti A."/>
            <person name="Pham P."/>
            <person name="Ruth R."/>
            <person name="San Lucas F."/>
            <person name="Warren J."/>
            <person name="Zhang J."/>
            <person name="Zhao Z."/>
            <person name="Zhou C."/>
            <person name="Zhu D."/>
            <person name="Lee S."/>
            <person name="Bess C."/>
            <person name="Blankenburg K."/>
            <person name="Forbes L."/>
            <person name="Fu Q."/>
            <person name="Gubbala S."/>
            <person name="Hirani K."/>
            <person name="Jayaseelan J.C."/>
            <person name="Lara F."/>
            <person name="Munidasa M."/>
            <person name="Palculict T."/>
            <person name="Patil S."/>
            <person name="Pu L.-L."/>
            <person name="Saada N."/>
            <person name="Tang L."/>
            <person name="Weissenberger G."/>
            <person name="Zhu Y."/>
            <person name="Hemphill L."/>
            <person name="Shang Y."/>
            <person name="Youmans B."/>
            <person name="Ayvaz T."/>
            <person name="Ross M."/>
            <person name="Santibanez J."/>
            <person name="Aqrawi P."/>
            <person name="Gross S."/>
            <person name="Joshi V."/>
            <person name="Fowler G."/>
            <person name="Nazareth L."/>
            <person name="Reid J."/>
            <person name="Worley K."/>
            <person name="Petrosino J."/>
            <person name="Highlander S."/>
            <person name="Gibbs R."/>
        </authorList>
    </citation>
    <scope>NUCLEOTIDE SEQUENCE [LARGE SCALE GENOMIC DNA]</scope>
    <source>
        <strain evidence="3">ATCC 17931 / CDC X599 / XDIA</strain>
    </source>
</reference>
<sequence length="100" mass="11022">MAIETKRADTNQRRSPQPKGRKNATPKPVIIADAAAKITEVISGTRRGRKKWAVHNRAIRKKMADSPRHHGSNLAIPVSSEVTTAATQPMIKPVPQRSRP</sequence>
<evidence type="ECO:0000256" key="1">
    <source>
        <dbReference type="SAM" id="MobiDB-lite"/>
    </source>
</evidence>
<accession>E3H309</accession>
<organism evidence="2 3">
    <name type="scientific">Rothia dentocariosa (strain ATCC 17931 / CDC X599 / XDIA)</name>
    <dbReference type="NCBI Taxonomy" id="762948"/>
    <lineage>
        <taxon>Bacteria</taxon>
        <taxon>Bacillati</taxon>
        <taxon>Actinomycetota</taxon>
        <taxon>Actinomycetes</taxon>
        <taxon>Micrococcales</taxon>
        <taxon>Micrococcaceae</taxon>
        <taxon>Rothia</taxon>
    </lineage>
</organism>
<feature type="region of interest" description="Disordered" evidence="1">
    <location>
        <begin position="61"/>
        <end position="100"/>
    </location>
</feature>
<dbReference type="AlphaFoldDB" id="E3H309"/>
<dbReference type="Proteomes" id="UP000000387">
    <property type="component" value="Chromosome"/>
</dbReference>
<dbReference type="KEGG" id="rdn:HMPREF0733_10890"/>
<feature type="region of interest" description="Disordered" evidence="1">
    <location>
        <begin position="1"/>
        <end position="28"/>
    </location>
</feature>